<gene>
    <name evidence="4" type="ORF">NG895_06630</name>
</gene>
<evidence type="ECO:0000256" key="3">
    <source>
        <dbReference type="SAM" id="SignalP"/>
    </source>
</evidence>
<dbReference type="Pfam" id="PF04185">
    <property type="entry name" value="Phosphoesterase"/>
    <property type="match status" value="1"/>
</dbReference>
<accession>A0A9X2F756</accession>
<name>A0A9X2F756_9BACT</name>
<protein>
    <recommendedName>
        <fullName evidence="6">Phosphoesterase family protein</fullName>
    </recommendedName>
</protein>
<dbReference type="Gene3D" id="3.40.720.10">
    <property type="entry name" value="Alkaline Phosphatase, subunit A"/>
    <property type="match status" value="1"/>
</dbReference>
<dbReference type="PANTHER" id="PTHR47197">
    <property type="entry name" value="PROTEIN NIRF"/>
    <property type="match status" value="1"/>
</dbReference>
<evidence type="ECO:0008006" key="6">
    <source>
        <dbReference type="Google" id="ProtNLM"/>
    </source>
</evidence>
<keyword evidence="5" id="KW-1185">Reference proteome</keyword>
<dbReference type="InterPro" id="IPR011045">
    <property type="entry name" value="N2O_reductase_N"/>
</dbReference>
<dbReference type="AlphaFoldDB" id="A0A9X2F756"/>
<keyword evidence="3" id="KW-0732">Signal</keyword>
<dbReference type="RefSeq" id="WP_252851680.1">
    <property type="nucleotide sequence ID" value="NZ_JAMXLR010000024.1"/>
</dbReference>
<comment type="caution">
    <text evidence="4">The sequence shown here is derived from an EMBL/GenBank/DDBJ whole genome shotgun (WGS) entry which is preliminary data.</text>
</comment>
<proteinExistence type="predicted"/>
<dbReference type="EMBL" id="JAMXLR010000024">
    <property type="protein sequence ID" value="MCO6043577.1"/>
    <property type="molecule type" value="Genomic_DNA"/>
</dbReference>
<dbReference type="InterPro" id="IPR051200">
    <property type="entry name" value="Host-pathogen_enzymatic-act"/>
</dbReference>
<dbReference type="GO" id="GO:0016788">
    <property type="term" value="F:hydrolase activity, acting on ester bonds"/>
    <property type="evidence" value="ECO:0007669"/>
    <property type="project" value="InterPro"/>
</dbReference>
<dbReference type="SUPFAM" id="SSF50998">
    <property type="entry name" value="Quinoprotein alcohol dehydrogenase-like"/>
    <property type="match status" value="1"/>
</dbReference>
<dbReference type="SUPFAM" id="SSF53649">
    <property type="entry name" value="Alkaline phosphatase-like"/>
    <property type="match status" value="1"/>
</dbReference>
<dbReference type="PANTHER" id="PTHR47197:SF3">
    <property type="entry name" value="DIHYDRO-HEME D1 DEHYDROGENASE"/>
    <property type="match status" value="1"/>
</dbReference>
<dbReference type="InterPro" id="IPR017850">
    <property type="entry name" value="Alkaline_phosphatase_core_sf"/>
</dbReference>
<evidence type="ECO:0000256" key="2">
    <source>
        <dbReference type="SAM" id="MobiDB-lite"/>
    </source>
</evidence>
<reference evidence="4" key="1">
    <citation type="submission" date="2022-06" db="EMBL/GenBank/DDBJ databases">
        <title>Aeoliella straminimaris, a novel planctomycete from sediments.</title>
        <authorList>
            <person name="Vitorino I.R."/>
            <person name="Lage O.M."/>
        </authorList>
    </citation>
    <scope>NUCLEOTIDE SEQUENCE</scope>
    <source>
        <strain evidence="4">ICT_H6.2</strain>
    </source>
</reference>
<dbReference type="SUPFAM" id="SSF50974">
    <property type="entry name" value="Nitrous oxide reductase, N-terminal domain"/>
    <property type="match status" value="1"/>
</dbReference>
<evidence type="ECO:0000256" key="1">
    <source>
        <dbReference type="ARBA" id="ARBA00022801"/>
    </source>
</evidence>
<dbReference type="InterPro" id="IPR007312">
    <property type="entry name" value="Phosphoesterase"/>
</dbReference>
<dbReference type="InterPro" id="IPR015943">
    <property type="entry name" value="WD40/YVTN_repeat-like_dom_sf"/>
</dbReference>
<feature type="chain" id="PRO_5040897342" description="Phosphoesterase family protein" evidence="3">
    <location>
        <begin position="28"/>
        <end position="919"/>
    </location>
</feature>
<dbReference type="Proteomes" id="UP001155241">
    <property type="component" value="Unassembled WGS sequence"/>
</dbReference>
<sequence length="919" mass="99179">MITPSFQRLASLLLITPLVLCPAAALAAPAADRLATDEPVGHQQDGRVVTPVNQVLTPYGQQLDLPGLRPQAVALAPSGRFLVTAGKTNELLVIDPDEVTVRQRVSLPGVLPEDRSQPESKQAAPPKDTQGQLSYTGLVFSPAGDRIYMSDVNGSIKVFRVDADDKVEPAFAWKLPAAKAPRRNAEIPSGLAVSSDGARLYVCGNLSNQLLELDTQSGDVLRTFAVGVAPFDVVLVGEQAYVSNWGGRRPEEGDLTGPAGRGTVVRVDPQRHIASEGSVSVIDLEAGEVISEILTGLHASGLAASAAHPYLVCCNAASDNLSVIDTRTNTKARTLWAKSTPADLLGAGPNAAAFNASGNRLYVANGSQNAIAVFDFDADELEETTLLGMVPVGWYPGALSIDDARGRVVAANIKGVAKEPKSYGGATPGAKGFNTHHYFGSLSSFEVPSDDQLPALSERVSRNLRAPRIADALLPARPDQPPRAVPERIGEPSLIKHVVYIIKENRTYDQVLGSLGRGNGDPSLCIFGPNVTPNHHKMANEFVLLDNTYCCGILSADGHQWSTTAYSTDYMEKSFAGFPRSYPDGMGVDEDDALAYAPSGFIWDAALERGVSIRNYGEFMGPSVRWRDKSKSGSPGFMPCYLAWKNKTDDVVFGCWPSVESLRAISPLDYVGWDMSVPDQYRADFVLRELAEFEKRGEYPQLVIICLPNDHTSGTSPGCPTPAACMADNDLAFGRIVEGLSHSRFWNNMAVFAIEDDPQAGWDHVSGYRTIAFCASPYAKRGAHVSTQYNTTSVLRTIEQILGLPPMNQFDASATPMFDCFVDEPNLTPYTAAGAQVALDQMNSDPAAINDPVLRKDAVVSASLNFREVDRAPEDVLNRILWRAMRGSQAPYPEWAVTADADDDDEEALDEDFDKDDLD</sequence>
<evidence type="ECO:0000313" key="4">
    <source>
        <dbReference type="EMBL" id="MCO6043577.1"/>
    </source>
</evidence>
<feature type="signal peptide" evidence="3">
    <location>
        <begin position="1"/>
        <end position="27"/>
    </location>
</feature>
<dbReference type="Gene3D" id="2.130.10.10">
    <property type="entry name" value="YVTN repeat-like/Quinoprotein amine dehydrogenase"/>
    <property type="match status" value="2"/>
</dbReference>
<feature type="compositionally biased region" description="Acidic residues" evidence="2">
    <location>
        <begin position="900"/>
        <end position="919"/>
    </location>
</feature>
<dbReference type="InterPro" id="IPR011047">
    <property type="entry name" value="Quinoprotein_ADH-like_sf"/>
</dbReference>
<organism evidence="4 5">
    <name type="scientific">Aeoliella straminimaris</name>
    <dbReference type="NCBI Taxonomy" id="2954799"/>
    <lineage>
        <taxon>Bacteria</taxon>
        <taxon>Pseudomonadati</taxon>
        <taxon>Planctomycetota</taxon>
        <taxon>Planctomycetia</taxon>
        <taxon>Pirellulales</taxon>
        <taxon>Lacipirellulaceae</taxon>
        <taxon>Aeoliella</taxon>
    </lineage>
</organism>
<feature type="region of interest" description="Disordered" evidence="2">
    <location>
        <begin position="108"/>
        <end position="132"/>
    </location>
</feature>
<feature type="region of interest" description="Disordered" evidence="2">
    <location>
        <begin position="894"/>
        <end position="919"/>
    </location>
</feature>
<evidence type="ECO:0000313" key="5">
    <source>
        <dbReference type="Proteomes" id="UP001155241"/>
    </source>
</evidence>
<keyword evidence="1" id="KW-0378">Hydrolase</keyword>